<sequence length="66" mass="8000">MPMPNPMNLFLEEDFSSDTTCARVDWQRNTNRYNIAILNRLIEWQYSKSEEDYCYEGFMSLLTYMI</sequence>
<dbReference type="EMBL" id="BMEC01000029">
    <property type="protein sequence ID" value="GGC56429.1"/>
    <property type="molecule type" value="Genomic_DNA"/>
</dbReference>
<comment type="caution">
    <text evidence="1">The sequence shown here is derived from an EMBL/GenBank/DDBJ whole genome shotgun (WGS) entry which is preliminary data.</text>
</comment>
<reference evidence="2" key="1">
    <citation type="journal article" date="2019" name="Int. J. Syst. Evol. Microbiol.">
        <title>The Global Catalogue of Microorganisms (GCM) 10K type strain sequencing project: providing services to taxonomists for standard genome sequencing and annotation.</title>
        <authorList>
            <consortium name="The Broad Institute Genomics Platform"/>
            <consortium name="The Broad Institute Genome Sequencing Center for Infectious Disease"/>
            <person name="Wu L."/>
            <person name="Ma J."/>
        </authorList>
    </citation>
    <scope>NUCLEOTIDE SEQUENCE [LARGE SCALE GENOMIC DNA]</scope>
    <source>
        <strain evidence="2">CGMCC 1.10832</strain>
    </source>
</reference>
<evidence type="ECO:0000313" key="2">
    <source>
        <dbReference type="Proteomes" id="UP000636010"/>
    </source>
</evidence>
<gene>
    <name evidence="1" type="ORF">GCM10011506_47660</name>
</gene>
<accession>A0ABQ1N742</accession>
<protein>
    <submittedName>
        <fullName evidence="1">Uncharacterized protein</fullName>
    </submittedName>
</protein>
<dbReference type="Proteomes" id="UP000636010">
    <property type="component" value="Unassembled WGS sequence"/>
</dbReference>
<organism evidence="1 2">
    <name type="scientific">Marivirga lumbricoides</name>
    <dbReference type="NCBI Taxonomy" id="1046115"/>
    <lineage>
        <taxon>Bacteria</taxon>
        <taxon>Pseudomonadati</taxon>
        <taxon>Bacteroidota</taxon>
        <taxon>Cytophagia</taxon>
        <taxon>Cytophagales</taxon>
        <taxon>Marivirgaceae</taxon>
        <taxon>Marivirga</taxon>
    </lineage>
</organism>
<keyword evidence="2" id="KW-1185">Reference proteome</keyword>
<evidence type="ECO:0000313" key="1">
    <source>
        <dbReference type="EMBL" id="GGC56429.1"/>
    </source>
</evidence>
<proteinExistence type="predicted"/>
<name>A0ABQ1N742_9BACT</name>